<dbReference type="Proteomes" id="UP000253845">
    <property type="component" value="Unassembled WGS sequence"/>
</dbReference>
<reference evidence="2 3" key="1">
    <citation type="submission" date="2018-07" db="EMBL/GenBank/DDBJ databases">
        <title>Section-level genome sequencing of Aspergillus section Nigri to investigate inter- and intra-species variation.</title>
        <authorList>
            <consortium name="DOE Joint Genome Institute"/>
            <person name="Vesth T.C."/>
            <person name="Nybo J.L."/>
            <person name="Theobald S."/>
            <person name="Frisvad J.C."/>
            <person name="Larsen T.O."/>
            <person name="Nielsen K.F."/>
            <person name="Hoof J.B."/>
            <person name="Brandl J."/>
            <person name="Salamov A."/>
            <person name="Riley R."/>
            <person name="Gladden J.M."/>
            <person name="Phatale P."/>
            <person name="Nielsen M.T."/>
            <person name="Lyhne E.K."/>
            <person name="Kogle M.E."/>
            <person name="Strasser K."/>
            <person name="McDonnell E."/>
            <person name="Barry K."/>
            <person name="Clum A."/>
            <person name="Chen C."/>
            <person name="Nolan M."/>
            <person name="Sandor L."/>
            <person name="Kuo A."/>
            <person name="Lipzen A."/>
            <person name="Hainaut M."/>
            <person name="Drula E."/>
            <person name="Tsang A."/>
            <person name="Magnuson J.K."/>
            <person name="Henrissat B."/>
            <person name="Wiebenga A."/>
            <person name="Simmons B.A."/>
            <person name="Makela M.R."/>
            <person name="De vries R.P."/>
            <person name="Grigoriev I.V."/>
            <person name="Mortensen U.H."/>
            <person name="Baker S.E."/>
            <person name="Andersen M.R."/>
        </authorList>
    </citation>
    <scope>NUCLEOTIDE SEQUENCE [LARGE SCALE GENOMIC DNA]</scope>
    <source>
        <strain evidence="2 3">ATCC 13496</strain>
    </source>
</reference>
<protein>
    <submittedName>
        <fullName evidence="2">Uncharacterized protein</fullName>
    </submittedName>
</protein>
<evidence type="ECO:0000256" key="1">
    <source>
        <dbReference type="SAM" id="MobiDB-lite"/>
    </source>
</evidence>
<accession>A0A370BJ47</accession>
<evidence type="ECO:0000313" key="3">
    <source>
        <dbReference type="Proteomes" id="UP000253845"/>
    </source>
</evidence>
<dbReference type="EMBL" id="KZ851966">
    <property type="protein sequence ID" value="RDH14448.1"/>
    <property type="molecule type" value="Genomic_DNA"/>
</dbReference>
<feature type="region of interest" description="Disordered" evidence="1">
    <location>
        <begin position="57"/>
        <end position="106"/>
    </location>
</feature>
<organism evidence="2 3">
    <name type="scientific">Aspergillus niger ATCC 13496</name>
    <dbReference type="NCBI Taxonomy" id="1353008"/>
    <lineage>
        <taxon>Eukaryota</taxon>
        <taxon>Fungi</taxon>
        <taxon>Dikarya</taxon>
        <taxon>Ascomycota</taxon>
        <taxon>Pezizomycotina</taxon>
        <taxon>Eurotiomycetes</taxon>
        <taxon>Eurotiomycetidae</taxon>
        <taxon>Eurotiales</taxon>
        <taxon>Aspergillaceae</taxon>
        <taxon>Aspergillus</taxon>
        <taxon>Aspergillus subgen. Circumdati</taxon>
    </lineage>
</organism>
<dbReference type="AlphaFoldDB" id="A0A370BJ47"/>
<sequence>MASLQPLSGTEGVKDCEWPQFAEAAPRHRWLDTTCERMHPRGPSNSYMMRKPKIVRHNADDIDPPGVYSQTSRMESPPSKIMISARKKPEKPCAQGRESQAQRASVLAEPTRAIIGGSLHPAVVASSGARNQ</sequence>
<proteinExistence type="predicted"/>
<name>A0A370BJ47_ASPNG</name>
<evidence type="ECO:0000313" key="2">
    <source>
        <dbReference type="EMBL" id="RDH14448.1"/>
    </source>
</evidence>
<dbReference type="VEuPathDB" id="FungiDB:M747DRAFT_249496"/>
<gene>
    <name evidence="2" type="ORF">M747DRAFT_249496</name>
</gene>